<evidence type="ECO:0000313" key="1">
    <source>
        <dbReference type="EMBL" id="MFC0545011.1"/>
    </source>
</evidence>
<dbReference type="Proteomes" id="UP001589810">
    <property type="component" value="Unassembled WGS sequence"/>
</dbReference>
<comment type="caution">
    <text evidence="1">The sequence shown here is derived from an EMBL/GenBank/DDBJ whole genome shotgun (WGS) entry which is preliminary data.</text>
</comment>
<gene>
    <name evidence="1" type="ORF">ACFFH7_26130</name>
</gene>
<organism evidence="1 2">
    <name type="scientific">Kutzneria chonburiensis</name>
    <dbReference type="NCBI Taxonomy" id="1483604"/>
    <lineage>
        <taxon>Bacteria</taxon>
        <taxon>Bacillati</taxon>
        <taxon>Actinomycetota</taxon>
        <taxon>Actinomycetes</taxon>
        <taxon>Pseudonocardiales</taxon>
        <taxon>Pseudonocardiaceae</taxon>
        <taxon>Kutzneria</taxon>
    </lineage>
</organism>
<sequence>MTSGKRDLVHVHITDDLPIRAQALSYANRIEIRLGNAFPVALIIDYAALGVLERAIQQGWSELDAVGRSKGGGNAGSH</sequence>
<accession>A0ABV6MYV2</accession>
<name>A0ABV6MYV2_9PSEU</name>
<proteinExistence type="predicted"/>
<keyword evidence="2" id="KW-1185">Reference proteome</keyword>
<dbReference type="RefSeq" id="WP_273936262.1">
    <property type="nucleotide sequence ID" value="NZ_CP097263.1"/>
</dbReference>
<protein>
    <submittedName>
        <fullName evidence="1">Uncharacterized protein</fullName>
    </submittedName>
</protein>
<evidence type="ECO:0000313" key="2">
    <source>
        <dbReference type="Proteomes" id="UP001589810"/>
    </source>
</evidence>
<reference evidence="1 2" key="1">
    <citation type="submission" date="2024-09" db="EMBL/GenBank/DDBJ databases">
        <authorList>
            <person name="Sun Q."/>
            <person name="Mori K."/>
        </authorList>
    </citation>
    <scope>NUCLEOTIDE SEQUENCE [LARGE SCALE GENOMIC DNA]</scope>
    <source>
        <strain evidence="1 2">TBRC 1432</strain>
    </source>
</reference>
<dbReference type="EMBL" id="JBHLUD010000008">
    <property type="protein sequence ID" value="MFC0545011.1"/>
    <property type="molecule type" value="Genomic_DNA"/>
</dbReference>